<dbReference type="Pfam" id="PF18186">
    <property type="entry name" value="SLATT_4"/>
    <property type="match status" value="1"/>
</dbReference>
<keyword evidence="1" id="KW-0472">Membrane</keyword>
<accession>A0ABS7BXD7</accession>
<comment type="caution">
    <text evidence="3">The sequence shown here is derived from an EMBL/GenBank/DDBJ whole genome shotgun (WGS) entry which is preliminary data.</text>
</comment>
<evidence type="ECO:0000256" key="1">
    <source>
        <dbReference type="SAM" id="Phobius"/>
    </source>
</evidence>
<evidence type="ECO:0000313" key="4">
    <source>
        <dbReference type="Proteomes" id="UP001519887"/>
    </source>
</evidence>
<organism evidence="3 4">
    <name type="scientific">Paenibacillus sepulcri</name>
    <dbReference type="NCBI Taxonomy" id="359917"/>
    <lineage>
        <taxon>Bacteria</taxon>
        <taxon>Bacillati</taxon>
        <taxon>Bacillota</taxon>
        <taxon>Bacilli</taxon>
        <taxon>Bacillales</taxon>
        <taxon>Paenibacillaceae</taxon>
        <taxon>Paenibacillus</taxon>
    </lineage>
</organism>
<keyword evidence="4" id="KW-1185">Reference proteome</keyword>
<dbReference type="NCBIfam" id="NF033632">
    <property type="entry name" value="SLATT_4"/>
    <property type="match status" value="1"/>
</dbReference>
<reference evidence="3 4" key="1">
    <citation type="submission" date="2021-07" db="EMBL/GenBank/DDBJ databases">
        <title>Paenibacillus radiodurans sp. nov., isolated from the southeastern edge of Tengger Desert.</title>
        <authorList>
            <person name="Zhang G."/>
        </authorList>
    </citation>
    <scope>NUCLEOTIDE SEQUENCE [LARGE SCALE GENOMIC DNA]</scope>
    <source>
        <strain evidence="3 4">CCM 7311</strain>
    </source>
</reference>
<protein>
    <submittedName>
        <fullName evidence="3">SLATT domain-containing protein</fullName>
    </submittedName>
</protein>
<feature type="domain" description="SMODS and SLOG-associating 2TM effector" evidence="2">
    <location>
        <begin position="7"/>
        <end position="167"/>
    </location>
</feature>
<dbReference type="Proteomes" id="UP001519887">
    <property type="component" value="Unassembled WGS sequence"/>
</dbReference>
<sequence length="177" mass="20349">MTNNVLELVRELRVDALYGKKKHYNAAERKQKYHTYIGISSLVANILAGSILFAFFSNEWSNWGKWIGALLSLITAAFIAIQTFFNFQKQVEGHRSIASRYLVVSKECNRVEAYFIDKHFDPESLREQLENLSRVCNQINNDADAFPTSNTDYRIAQQGLNDGEELYTVSEKQRKGE</sequence>
<evidence type="ECO:0000259" key="2">
    <source>
        <dbReference type="Pfam" id="PF18186"/>
    </source>
</evidence>
<proteinExistence type="predicted"/>
<keyword evidence="1" id="KW-0812">Transmembrane</keyword>
<feature type="transmembrane region" description="Helical" evidence="1">
    <location>
        <begin position="36"/>
        <end position="57"/>
    </location>
</feature>
<feature type="transmembrane region" description="Helical" evidence="1">
    <location>
        <begin position="63"/>
        <end position="85"/>
    </location>
</feature>
<dbReference type="RefSeq" id="WP_210042157.1">
    <property type="nucleotide sequence ID" value="NZ_JBHLVU010000073.1"/>
</dbReference>
<dbReference type="InterPro" id="IPR040811">
    <property type="entry name" value="SLATT_4"/>
</dbReference>
<gene>
    <name evidence="3" type="ORF">K0U00_04595</name>
</gene>
<keyword evidence="1" id="KW-1133">Transmembrane helix</keyword>
<dbReference type="EMBL" id="JAHZIK010000060">
    <property type="protein sequence ID" value="MBW7453312.1"/>
    <property type="molecule type" value="Genomic_DNA"/>
</dbReference>
<name>A0ABS7BXD7_9BACL</name>
<evidence type="ECO:0000313" key="3">
    <source>
        <dbReference type="EMBL" id="MBW7453312.1"/>
    </source>
</evidence>